<dbReference type="Pfam" id="PF00512">
    <property type="entry name" value="HisKA"/>
    <property type="match status" value="1"/>
</dbReference>
<keyword evidence="9 14" id="KW-1133">Transmembrane helix</keyword>
<evidence type="ECO:0000259" key="16">
    <source>
        <dbReference type="PROSITE" id="PS50110"/>
    </source>
</evidence>
<dbReference type="SUPFAM" id="SSF47384">
    <property type="entry name" value="Homodimeric domain of signal transducing histidine kinase"/>
    <property type="match status" value="1"/>
</dbReference>
<evidence type="ECO:0000256" key="6">
    <source>
        <dbReference type="ARBA" id="ARBA00022692"/>
    </source>
</evidence>
<dbReference type="InterPro" id="IPR036097">
    <property type="entry name" value="HisK_dim/P_sf"/>
</dbReference>
<dbReference type="Gene3D" id="1.10.287.130">
    <property type="match status" value="1"/>
</dbReference>
<evidence type="ECO:0000256" key="4">
    <source>
        <dbReference type="ARBA" id="ARBA00022475"/>
    </source>
</evidence>
<keyword evidence="8" id="KW-0067">ATP-binding</keyword>
<dbReference type="InterPro" id="IPR011006">
    <property type="entry name" value="CheY-like_superfamily"/>
</dbReference>
<evidence type="ECO:0000313" key="19">
    <source>
        <dbReference type="Proteomes" id="UP000518887"/>
    </source>
</evidence>
<evidence type="ECO:0000256" key="13">
    <source>
        <dbReference type="PROSITE-ProRule" id="PRU00169"/>
    </source>
</evidence>
<feature type="transmembrane region" description="Helical" evidence="14">
    <location>
        <begin position="251"/>
        <end position="273"/>
    </location>
</feature>
<proteinExistence type="predicted"/>
<evidence type="ECO:0000256" key="3">
    <source>
        <dbReference type="ARBA" id="ARBA00012438"/>
    </source>
</evidence>
<feature type="modified residue" description="4-aspartylphosphate" evidence="13">
    <location>
        <position position="672"/>
    </location>
</feature>
<reference evidence="18 19" key="1">
    <citation type="submission" date="2020-08" db="EMBL/GenBank/DDBJ databases">
        <title>Genomic Encyclopedia of Type Strains, Phase IV (KMG-IV): sequencing the most valuable type-strain genomes for metagenomic binning, comparative biology and taxonomic classification.</title>
        <authorList>
            <person name="Goeker M."/>
        </authorList>
    </citation>
    <scope>NUCLEOTIDE SEQUENCE [LARGE SCALE GENOMIC DNA]</scope>
    <source>
        <strain evidence="18 19">DSM 103462</strain>
    </source>
</reference>
<dbReference type="InterPro" id="IPR036890">
    <property type="entry name" value="HATPase_C_sf"/>
</dbReference>
<sequence>MPEKDYTSYFFLRNKNYQITIPLTTAICLILLILIEHLGGQTDFTFHGWLVHNIRVYLQIIPVMLLTSLSGYAVGSLVVLLFFIIETITAHMFPYHTFILLLSSLIANFPIFHNWYKKIWTTVLAHFIFSIFLGNVWHILFAILEDRDILLQAELFHFTLAAVPSFVVCAFCFLYYNCFPEKIKNLFFASVYESEELRLLKSVLARKKGRQIRQKLSNLIILEALVLLVAGFAFSNTLLEQFRNVTSWQQVVFATRLIVLMMIVATPLILFAFSYTNISISHPLQLMAKAVEDSNLCNMTEHTRDLPRLDIKALNIKSKDEIGILYETLVDMLSTTESYIKNLERSQLLETQLATAKAASKAKSEFVSNMSHEIRTPINAVLGLNEMILRESKDDEITGYSRDIENAGKSLLSIVNDILDFSKIEAGKLEIIPTNYDLSTSINDLVNMISKRAKDKNLVLKVNVDESTPHLLYGDDVRIKQCCLNLLTNAIKYTNEGSVSLSITGSKVDYSHVMLTVHVVDTGIGIKDKDIPKLFTAFQRIEEEKNRTIEGTGLGLNIVQSLLSLMDSRLEVVSMYGEGSDFYFSILQGVIDWEPIGDFKETSKKAVENKKGYHELFTAPKARILVVDDTELNLTVVRGLLKQTQINVDTVISGYDALEALQKEHYDIVFLDHRMPGMDGIQTFENMLRLEGNKSKGVPVIALTANAISGAKEMYLSKGFTDYMTKPIEGKNLEEMILKYLPEDLIEDVEIKMDDEIMTLDENGEIEANKARAEKEKFSVIKGINVDDALKYTGGADILEATLKEFYKNIEKNSDRIQEFVVEEDWRNYTILVHALKSSARLIGASKLSDDAKYLEKCGDDENISEIIKKTPPLLELYRSYTENLAPLCAESQDDSNKEEMPLEQYAEAVKNIKECIEAFDFDTADQIVAMMKDFKIPDEKKDHFAQLIEAISEVDRDKILKIVIE</sequence>
<feature type="transmembrane region" description="Helical" evidence="14">
    <location>
        <begin position="97"/>
        <end position="116"/>
    </location>
</feature>
<keyword evidence="7" id="KW-0547">Nucleotide-binding</keyword>
<dbReference type="PROSITE" id="PS50109">
    <property type="entry name" value="HIS_KIN"/>
    <property type="match status" value="1"/>
</dbReference>
<dbReference type="InterPro" id="IPR003661">
    <property type="entry name" value="HisK_dim/P_dom"/>
</dbReference>
<dbReference type="GO" id="GO:0005524">
    <property type="term" value="F:ATP binding"/>
    <property type="evidence" value="ECO:0007669"/>
    <property type="project" value="UniProtKB-KW"/>
</dbReference>
<dbReference type="InterPro" id="IPR004358">
    <property type="entry name" value="Sig_transdc_His_kin-like_C"/>
</dbReference>
<keyword evidence="4" id="KW-1003">Cell membrane</keyword>
<dbReference type="CDD" id="cd00082">
    <property type="entry name" value="HisKA"/>
    <property type="match status" value="1"/>
</dbReference>
<comment type="catalytic activity">
    <reaction evidence="1">
        <text>ATP + protein L-histidine = ADP + protein N-phospho-L-histidine.</text>
        <dbReference type="EC" id="2.7.13.3"/>
    </reaction>
</comment>
<feature type="modified residue" description="Phosphohistidine" evidence="12">
    <location>
        <position position="834"/>
    </location>
</feature>
<dbReference type="RefSeq" id="WP_184656411.1">
    <property type="nucleotide sequence ID" value="NZ_JACHFQ010000001.1"/>
</dbReference>
<comment type="caution">
    <text evidence="18">The sequence shown here is derived from an EMBL/GenBank/DDBJ whole genome shotgun (WGS) entry which is preliminary data.</text>
</comment>
<evidence type="ECO:0000256" key="2">
    <source>
        <dbReference type="ARBA" id="ARBA00004651"/>
    </source>
</evidence>
<dbReference type="SMART" id="SM00448">
    <property type="entry name" value="REC"/>
    <property type="match status" value="1"/>
</dbReference>
<feature type="domain" description="Histidine kinase" evidence="15">
    <location>
        <begin position="369"/>
        <end position="590"/>
    </location>
</feature>
<dbReference type="InterPro" id="IPR001789">
    <property type="entry name" value="Sig_transdc_resp-reg_receiver"/>
</dbReference>
<evidence type="ECO:0000256" key="14">
    <source>
        <dbReference type="SAM" id="Phobius"/>
    </source>
</evidence>
<dbReference type="InterPro" id="IPR005467">
    <property type="entry name" value="His_kinase_dom"/>
</dbReference>
<keyword evidence="6 14" id="KW-0812">Transmembrane</keyword>
<feature type="domain" description="HPt" evidence="17">
    <location>
        <begin position="795"/>
        <end position="892"/>
    </location>
</feature>
<dbReference type="Gene3D" id="3.40.50.2300">
    <property type="match status" value="1"/>
</dbReference>
<keyword evidence="5 13" id="KW-0597">Phosphoprotein</keyword>
<evidence type="ECO:0000256" key="9">
    <source>
        <dbReference type="ARBA" id="ARBA00022989"/>
    </source>
</evidence>
<keyword evidence="11 14" id="KW-0472">Membrane</keyword>
<evidence type="ECO:0000256" key="5">
    <source>
        <dbReference type="ARBA" id="ARBA00022553"/>
    </source>
</evidence>
<comment type="subcellular location">
    <subcellularLocation>
        <location evidence="2">Cell membrane</location>
        <topology evidence="2">Multi-pass membrane protein</topology>
    </subcellularLocation>
</comment>
<dbReference type="InterPro" id="IPR036641">
    <property type="entry name" value="HPT_dom_sf"/>
</dbReference>
<feature type="transmembrane region" description="Helical" evidence="14">
    <location>
        <begin position="56"/>
        <end position="85"/>
    </location>
</feature>
<dbReference type="Gene3D" id="1.20.120.160">
    <property type="entry name" value="HPT domain"/>
    <property type="match status" value="1"/>
</dbReference>
<keyword evidence="19" id="KW-1185">Reference proteome</keyword>
<dbReference type="AlphaFoldDB" id="A0A7W8G6J3"/>
<dbReference type="SUPFAM" id="SSF55874">
    <property type="entry name" value="ATPase domain of HSP90 chaperone/DNA topoisomerase II/histidine kinase"/>
    <property type="match status" value="1"/>
</dbReference>
<keyword evidence="18" id="KW-0418">Kinase</keyword>
<evidence type="ECO:0000313" key="18">
    <source>
        <dbReference type="EMBL" id="MBB5224782.1"/>
    </source>
</evidence>
<dbReference type="SUPFAM" id="SSF52172">
    <property type="entry name" value="CheY-like"/>
    <property type="match status" value="1"/>
</dbReference>
<dbReference type="FunFam" id="3.30.565.10:FF:000010">
    <property type="entry name" value="Sensor histidine kinase RcsC"/>
    <property type="match status" value="1"/>
</dbReference>
<dbReference type="PROSITE" id="PS50110">
    <property type="entry name" value="RESPONSE_REGULATORY"/>
    <property type="match status" value="1"/>
</dbReference>
<dbReference type="PANTHER" id="PTHR45339">
    <property type="entry name" value="HYBRID SIGNAL TRANSDUCTION HISTIDINE KINASE J"/>
    <property type="match status" value="1"/>
</dbReference>
<accession>A0A7W8G6J3</accession>
<dbReference type="CDD" id="cd17546">
    <property type="entry name" value="REC_hyHK_CKI1_RcsC-like"/>
    <property type="match status" value="1"/>
</dbReference>
<dbReference type="EC" id="2.7.13.3" evidence="3"/>
<evidence type="ECO:0000256" key="1">
    <source>
        <dbReference type="ARBA" id="ARBA00000085"/>
    </source>
</evidence>
<protein>
    <recommendedName>
        <fullName evidence="3">histidine kinase</fullName>
        <ecNumber evidence="3">2.7.13.3</ecNumber>
    </recommendedName>
</protein>
<feature type="transmembrane region" description="Helical" evidence="14">
    <location>
        <begin position="17"/>
        <end position="35"/>
    </location>
</feature>
<evidence type="ECO:0000256" key="8">
    <source>
        <dbReference type="ARBA" id="ARBA00022840"/>
    </source>
</evidence>
<dbReference type="SMART" id="SM00387">
    <property type="entry name" value="HATPase_c"/>
    <property type="match status" value="1"/>
</dbReference>
<gene>
    <name evidence="18" type="ORF">HNP76_000122</name>
</gene>
<evidence type="ECO:0000256" key="12">
    <source>
        <dbReference type="PROSITE-ProRule" id="PRU00110"/>
    </source>
</evidence>
<dbReference type="Gene3D" id="6.10.340.10">
    <property type="match status" value="1"/>
</dbReference>
<name>A0A7W8G6J3_9SPIR</name>
<organism evidence="18 19">
    <name type="scientific">Treponema ruminis</name>
    <dbReference type="NCBI Taxonomy" id="744515"/>
    <lineage>
        <taxon>Bacteria</taxon>
        <taxon>Pseudomonadati</taxon>
        <taxon>Spirochaetota</taxon>
        <taxon>Spirochaetia</taxon>
        <taxon>Spirochaetales</taxon>
        <taxon>Treponemataceae</taxon>
        <taxon>Treponema</taxon>
    </lineage>
</organism>
<dbReference type="GO" id="GO:0000155">
    <property type="term" value="F:phosphorelay sensor kinase activity"/>
    <property type="evidence" value="ECO:0007669"/>
    <property type="project" value="InterPro"/>
</dbReference>
<dbReference type="Pfam" id="PF00072">
    <property type="entry name" value="Response_reg"/>
    <property type="match status" value="1"/>
</dbReference>
<evidence type="ECO:0000256" key="10">
    <source>
        <dbReference type="ARBA" id="ARBA00023012"/>
    </source>
</evidence>
<evidence type="ECO:0000256" key="7">
    <source>
        <dbReference type="ARBA" id="ARBA00022741"/>
    </source>
</evidence>
<dbReference type="InterPro" id="IPR003594">
    <property type="entry name" value="HATPase_dom"/>
</dbReference>
<evidence type="ECO:0000256" key="11">
    <source>
        <dbReference type="ARBA" id="ARBA00023136"/>
    </source>
</evidence>
<evidence type="ECO:0000259" key="17">
    <source>
        <dbReference type="PROSITE" id="PS50894"/>
    </source>
</evidence>
<dbReference type="Proteomes" id="UP000518887">
    <property type="component" value="Unassembled WGS sequence"/>
</dbReference>
<feature type="transmembrane region" description="Helical" evidence="14">
    <location>
        <begin position="155"/>
        <end position="176"/>
    </location>
</feature>
<dbReference type="EMBL" id="JACHFQ010000001">
    <property type="protein sequence ID" value="MBB5224782.1"/>
    <property type="molecule type" value="Genomic_DNA"/>
</dbReference>
<dbReference type="SUPFAM" id="SSF47226">
    <property type="entry name" value="Histidine-containing phosphotransfer domain, HPT domain"/>
    <property type="match status" value="1"/>
</dbReference>
<dbReference type="SMART" id="SM00388">
    <property type="entry name" value="HisKA"/>
    <property type="match status" value="1"/>
</dbReference>
<dbReference type="GO" id="GO:0005886">
    <property type="term" value="C:plasma membrane"/>
    <property type="evidence" value="ECO:0007669"/>
    <property type="project" value="UniProtKB-SubCell"/>
</dbReference>
<keyword evidence="10" id="KW-0902">Two-component regulatory system</keyword>
<keyword evidence="18" id="KW-0808">Transferase</keyword>
<dbReference type="PRINTS" id="PR00344">
    <property type="entry name" value="BCTRLSENSOR"/>
</dbReference>
<feature type="transmembrane region" description="Helical" evidence="14">
    <location>
        <begin position="216"/>
        <end position="239"/>
    </location>
</feature>
<dbReference type="PANTHER" id="PTHR45339:SF1">
    <property type="entry name" value="HYBRID SIGNAL TRANSDUCTION HISTIDINE KINASE J"/>
    <property type="match status" value="1"/>
</dbReference>
<feature type="transmembrane region" description="Helical" evidence="14">
    <location>
        <begin position="123"/>
        <end position="143"/>
    </location>
</feature>
<feature type="domain" description="Response regulatory" evidence="16">
    <location>
        <begin position="623"/>
        <end position="741"/>
    </location>
</feature>
<dbReference type="InterPro" id="IPR008207">
    <property type="entry name" value="Sig_transdc_His_kin_Hpt_dom"/>
</dbReference>
<dbReference type="Pfam" id="PF02518">
    <property type="entry name" value="HATPase_c"/>
    <property type="match status" value="1"/>
</dbReference>
<dbReference type="PROSITE" id="PS50894">
    <property type="entry name" value="HPT"/>
    <property type="match status" value="1"/>
</dbReference>
<dbReference type="Gene3D" id="3.30.565.10">
    <property type="entry name" value="Histidine kinase-like ATPase, C-terminal domain"/>
    <property type="match status" value="1"/>
</dbReference>
<evidence type="ECO:0000259" key="15">
    <source>
        <dbReference type="PROSITE" id="PS50109"/>
    </source>
</evidence>